<dbReference type="Pfam" id="PF13115">
    <property type="entry name" value="YtkA"/>
    <property type="match status" value="1"/>
</dbReference>
<proteinExistence type="predicted"/>
<sequence>MNKIQFLLIILLTCYMISACSANPNASQLYKQETPLEAEIILPDLLEPTKAVTIKVNLTQNGDAVENPQYVHLKMWKQDGTVTYGMTEASNDGNGQFSLNMDFESEGLYYIQVHASNNDSIITPTKLLIVGELSESDKQALKSNAPIIGGESGAHH</sequence>
<dbReference type="EMBL" id="CP137624">
    <property type="protein sequence ID" value="WPK10918.1"/>
    <property type="molecule type" value="Genomic_DNA"/>
</dbReference>
<dbReference type="InterPro" id="IPR032693">
    <property type="entry name" value="YtkA-like_dom"/>
</dbReference>
<gene>
    <name evidence="3" type="ORF">R6U77_13625</name>
</gene>
<keyword evidence="4" id="KW-1185">Reference proteome</keyword>
<feature type="signal peptide" evidence="1">
    <location>
        <begin position="1"/>
        <end position="22"/>
    </location>
</feature>
<evidence type="ECO:0000259" key="2">
    <source>
        <dbReference type="Pfam" id="PF13115"/>
    </source>
</evidence>
<accession>A0ABZ0RRR1</accession>
<evidence type="ECO:0000313" key="4">
    <source>
        <dbReference type="Proteomes" id="UP001322664"/>
    </source>
</evidence>
<name>A0ABZ0RRR1_9BACI</name>
<evidence type="ECO:0000313" key="3">
    <source>
        <dbReference type="EMBL" id="WPK10918.1"/>
    </source>
</evidence>
<protein>
    <submittedName>
        <fullName evidence="3">FixH family protein</fullName>
    </submittedName>
</protein>
<reference evidence="3 4" key="1">
    <citation type="submission" date="2023-09" db="EMBL/GenBank/DDBJ databases">
        <authorList>
            <person name="Page C.A."/>
            <person name="Perez-Diaz I.M."/>
        </authorList>
    </citation>
    <scope>NUCLEOTIDE SEQUENCE [LARGE SCALE GENOMIC DNA]</scope>
    <source>
        <strain evidence="3 4">Ll15</strain>
    </source>
</reference>
<keyword evidence="1" id="KW-0732">Signal</keyword>
<organism evidence="3 4">
    <name type="scientific">Lysinibacillus louembei</name>
    <dbReference type="NCBI Taxonomy" id="1470088"/>
    <lineage>
        <taxon>Bacteria</taxon>
        <taxon>Bacillati</taxon>
        <taxon>Bacillota</taxon>
        <taxon>Bacilli</taxon>
        <taxon>Bacillales</taxon>
        <taxon>Bacillaceae</taxon>
        <taxon>Lysinibacillus</taxon>
    </lineage>
</organism>
<dbReference type="RefSeq" id="WP_319836044.1">
    <property type="nucleotide sequence ID" value="NZ_CP137624.1"/>
</dbReference>
<feature type="domain" description="YtkA-like" evidence="2">
    <location>
        <begin position="31"/>
        <end position="114"/>
    </location>
</feature>
<feature type="chain" id="PRO_5045427457" evidence="1">
    <location>
        <begin position="23"/>
        <end position="156"/>
    </location>
</feature>
<evidence type="ECO:0000256" key="1">
    <source>
        <dbReference type="SAM" id="SignalP"/>
    </source>
</evidence>
<dbReference type="Proteomes" id="UP001322664">
    <property type="component" value="Chromosome"/>
</dbReference>
<dbReference type="PROSITE" id="PS51257">
    <property type="entry name" value="PROKAR_LIPOPROTEIN"/>
    <property type="match status" value="1"/>
</dbReference>